<keyword evidence="8 12" id="KW-0663">Pyridoxal phosphate</keyword>
<reference evidence="13 14" key="1">
    <citation type="submission" date="2018-11" db="EMBL/GenBank/DDBJ databases">
        <title>Complete genome sequence of Paenibacillus baekrokdamisoli strain KCTC 33723.</title>
        <authorList>
            <person name="Kang S.W."/>
            <person name="Lee K.C."/>
            <person name="Kim K.K."/>
            <person name="Kim J.S."/>
            <person name="Kim D.S."/>
            <person name="Ko S.H."/>
            <person name="Yang S.H."/>
            <person name="Lee J.S."/>
        </authorList>
    </citation>
    <scope>NUCLEOTIDE SEQUENCE [LARGE SCALE GENOMIC DNA]</scope>
    <source>
        <strain evidence="13 14">KCTC 33723</strain>
    </source>
</reference>
<dbReference type="InterPro" id="IPR006653">
    <property type="entry name" value="Trp_synth_b_CS"/>
</dbReference>
<dbReference type="PIRSF" id="PIRSF001413">
    <property type="entry name" value="Trp_syn_beta"/>
    <property type="match status" value="1"/>
</dbReference>
<comment type="pathway">
    <text evidence="3 12">Amino-acid biosynthesis; L-tryptophan biosynthesis; L-tryptophan from chorismate: step 5/5.</text>
</comment>
<evidence type="ECO:0000256" key="3">
    <source>
        <dbReference type="ARBA" id="ARBA00004733"/>
    </source>
</evidence>
<dbReference type="InterPro" id="IPR023026">
    <property type="entry name" value="Trp_synth_beta/beta-like"/>
</dbReference>
<dbReference type="InterPro" id="IPR036052">
    <property type="entry name" value="TrpB-like_PALP_sf"/>
</dbReference>
<dbReference type="InterPro" id="IPR006654">
    <property type="entry name" value="Trp_synth_beta"/>
</dbReference>
<dbReference type="GO" id="GO:0004834">
    <property type="term" value="F:tryptophan synthase activity"/>
    <property type="evidence" value="ECO:0007669"/>
    <property type="project" value="UniProtKB-UniRule"/>
</dbReference>
<evidence type="ECO:0000256" key="9">
    <source>
        <dbReference type="ARBA" id="ARBA00023141"/>
    </source>
</evidence>
<dbReference type="Pfam" id="PF00291">
    <property type="entry name" value="PALP"/>
    <property type="match status" value="1"/>
</dbReference>
<protein>
    <recommendedName>
        <fullName evidence="12">Tryptophan synthase beta chain</fullName>
        <ecNumber evidence="12">4.2.1.20</ecNumber>
    </recommendedName>
</protein>
<dbReference type="Gene3D" id="3.40.50.1100">
    <property type="match status" value="2"/>
</dbReference>
<evidence type="ECO:0000256" key="4">
    <source>
        <dbReference type="ARBA" id="ARBA00009982"/>
    </source>
</evidence>
<dbReference type="AlphaFoldDB" id="A0A3G9JCN5"/>
<gene>
    <name evidence="13" type="primary">trpB_1</name>
    <name evidence="12" type="synonym">trpB</name>
    <name evidence="13" type="ORF">Back11_20640</name>
</gene>
<comment type="similarity">
    <text evidence="4 12">Belongs to the TrpB family.</text>
</comment>
<evidence type="ECO:0000256" key="8">
    <source>
        <dbReference type="ARBA" id="ARBA00022898"/>
    </source>
</evidence>
<keyword evidence="9 12" id="KW-0057">Aromatic amino acid biosynthesis</keyword>
<dbReference type="CDD" id="cd06446">
    <property type="entry name" value="Trp-synth_B"/>
    <property type="match status" value="1"/>
</dbReference>
<dbReference type="EC" id="4.2.1.20" evidence="12"/>
<dbReference type="FunFam" id="3.40.50.1100:FF:000004">
    <property type="entry name" value="Tryptophan synthase beta chain"/>
    <property type="match status" value="1"/>
</dbReference>
<dbReference type="RefSeq" id="WP_125656059.1">
    <property type="nucleotide sequence ID" value="NZ_AP019308.1"/>
</dbReference>
<keyword evidence="14" id="KW-1185">Reference proteome</keyword>
<keyword evidence="10 12" id="KW-0456">Lyase</keyword>
<dbReference type="PANTHER" id="PTHR48077:SF3">
    <property type="entry name" value="TRYPTOPHAN SYNTHASE"/>
    <property type="match status" value="1"/>
</dbReference>
<dbReference type="OrthoDB" id="9766131at2"/>
<comment type="cofactor">
    <cofactor evidence="1 12">
        <name>pyridoxal 5'-phosphate</name>
        <dbReference type="ChEBI" id="CHEBI:597326"/>
    </cofactor>
</comment>
<comment type="function">
    <text evidence="2 12">The beta subunit is responsible for the synthesis of L-tryptophan from indole and L-serine.</text>
</comment>
<evidence type="ECO:0000313" key="14">
    <source>
        <dbReference type="Proteomes" id="UP000275368"/>
    </source>
</evidence>
<evidence type="ECO:0000313" key="13">
    <source>
        <dbReference type="EMBL" id="BBH20719.1"/>
    </source>
</evidence>
<proteinExistence type="inferred from homology"/>
<dbReference type="PROSITE" id="PS00168">
    <property type="entry name" value="TRP_SYNTHASE_BETA"/>
    <property type="match status" value="1"/>
</dbReference>
<accession>A0A3G9JCN5</accession>
<organism evidence="13 14">
    <name type="scientific">Paenibacillus baekrokdamisoli</name>
    <dbReference type="NCBI Taxonomy" id="1712516"/>
    <lineage>
        <taxon>Bacteria</taxon>
        <taxon>Bacillati</taxon>
        <taxon>Bacillota</taxon>
        <taxon>Bacilli</taxon>
        <taxon>Bacillales</taxon>
        <taxon>Paenibacillaceae</taxon>
        <taxon>Paenibacillus</taxon>
    </lineage>
</organism>
<feature type="modified residue" description="N6-(pyridoxal phosphate)lysine" evidence="12">
    <location>
        <position position="104"/>
    </location>
</feature>
<evidence type="ECO:0000256" key="10">
    <source>
        <dbReference type="ARBA" id="ARBA00023239"/>
    </source>
</evidence>
<evidence type="ECO:0000256" key="5">
    <source>
        <dbReference type="ARBA" id="ARBA00011270"/>
    </source>
</evidence>
<comment type="catalytic activity">
    <reaction evidence="11 12">
        <text>(1S,2R)-1-C-(indol-3-yl)glycerol 3-phosphate + L-serine = D-glyceraldehyde 3-phosphate + L-tryptophan + H2O</text>
        <dbReference type="Rhea" id="RHEA:10532"/>
        <dbReference type="ChEBI" id="CHEBI:15377"/>
        <dbReference type="ChEBI" id="CHEBI:33384"/>
        <dbReference type="ChEBI" id="CHEBI:57912"/>
        <dbReference type="ChEBI" id="CHEBI:58866"/>
        <dbReference type="ChEBI" id="CHEBI:59776"/>
        <dbReference type="EC" id="4.2.1.20"/>
    </reaction>
</comment>
<keyword evidence="6 12" id="KW-0028">Amino-acid biosynthesis</keyword>
<sequence>MVDKKLASHAIPAAANSLVSEGGYYGNYGGSFIPEILVPAFAEISEHFEAIRHDEAFWQEYCTLLANYSGRPTPLTYADRLTEHFGRAKIYIKREDLNHTGAHKLNNALGQAMLAKRMGKTRIIAETGAGQHGVATATVAAKLGLSATIYMGREDMERQYANVFWMRRLGAEVVAVDYGSQTLKDAINETLRDWVSSFETTHYVLGTASGAHPFPAIVSFFQSIIGIEAKEQIMKAAGQLPSRVYACVGGGSNALGIFQAFFPHDEVKLVGVEAGGHGQESGNHAARIAYGVGKPGVAQGYKTLFLQNNDGQMNDTYSIAAGLDYVGVSPILADLSEKGRVQFLAATDEEVVEALEIVMKTEGLIPALESTHAFAGAFQDITKSSKSDIFTINMSGRGDKDIFNIAEGLQDEEWKSFIHRKNKQFEDQAHGANQS</sequence>
<dbReference type="InterPro" id="IPR001926">
    <property type="entry name" value="TrpB-like_PALP"/>
</dbReference>
<evidence type="ECO:0000256" key="6">
    <source>
        <dbReference type="ARBA" id="ARBA00022605"/>
    </source>
</evidence>
<dbReference type="Proteomes" id="UP000275368">
    <property type="component" value="Chromosome"/>
</dbReference>
<dbReference type="NCBIfam" id="TIGR00263">
    <property type="entry name" value="trpB"/>
    <property type="match status" value="1"/>
</dbReference>
<dbReference type="UniPathway" id="UPA00035">
    <property type="reaction ID" value="UER00044"/>
</dbReference>
<keyword evidence="7 12" id="KW-0822">Tryptophan biosynthesis</keyword>
<evidence type="ECO:0000256" key="12">
    <source>
        <dbReference type="HAMAP-Rule" id="MF_00133"/>
    </source>
</evidence>
<evidence type="ECO:0000256" key="11">
    <source>
        <dbReference type="ARBA" id="ARBA00049047"/>
    </source>
</evidence>
<evidence type="ECO:0000256" key="7">
    <source>
        <dbReference type="ARBA" id="ARBA00022822"/>
    </source>
</evidence>
<evidence type="ECO:0000256" key="2">
    <source>
        <dbReference type="ARBA" id="ARBA00002786"/>
    </source>
</evidence>
<comment type="subunit">
    <text evidence="5 12">Tetramer of two alpha and two beta chains.</text>
</comment>
<dbReference type="KEGG" id="pbk:Back11_20640"/>
<dbReference type="EMBL" id="AP019308">
    <property type="protein sequence ID" value="BBH20719.1"/>
    <property type="molecule type" value="Genomic_DNA"/>
</dbReference>
<dbReference type="HAMAP" id="MF_00133">
    <property type="entry name" value="Trp_synth_beta"/>
    <property type="match status" value="1"/>
</dbReference>
<name>A0A3G9JCN5_9BACL</name>
<dbReference type="GO" id="GO:0005737">
    <property type="term" value="C:cytoplasm"/>
    <property type="evidence" value="ECO:0007669"/>
    <property type="project" value="TreeGrafter"/>
</dbReference>
<dbReference type="PANTHER" id="PTHR48077">
    <property type="entry name" value="TRYPTOPHAN SYNTHASE-RELATED"/>
    <property type="match status" value="1"/>
</dbReference>
<dbReference type="FunFam" id="3.40.50.1100:FF:000001">
    <property type="entry name" value="Tryptophan synthase beta chain"/>
    <property type="match status" value="1"/>
</dbReference>
<evidence type="ECO:0000256" key="1">
    <source>
        <dbReference type="ARBA" id="ARBA00001933"/>
    </source>
</evidence>
<dbReference type="SUPFAM" id="SSF53686">
    <property type="entry name" value="Tryptophan synthase beta subunit-like PLP-dependent enzymes"/>
    <property type="match status" value="1"/>
</dbReference>